<dbReference type="Pfam" id="PF15738">
    <property type="entry name" value="YafQ_toxin"/>
    <property type="match status" value="1"/>
</dbReference>
<dbReference type="InterPro" id="IPR007712">
    <property type="entry name" value="RelE/ParE_toxin"/>
</dbReference>
<dbReference type="SUPFAM" id="SSF143011">
    <property type="entry name" value="RelE-like"/>
    <property type="match status" value="1"/>
</dbReference>
<evidence type="ECO:0000313" key="4">
    <source>
        <dbReference type="Proteomes" id="UP000054785"/>
    </source>
</evidence>
<dbReference type="EC" id="3.1.-.-" evidence="3"/>
<keyword evidence="4" id="KW-1185">Reference proteome</keyword>
<dbReference type="AlphaFoldDB" id="A0A0W0U6Y6"/>
<feature type="active site" description="Proton donor" evidence="2">
    <location>
        <position position="54"/>
    </location>
</feature>
<dbReference type="Proteomes" id="UP000054785">
    <property type="component" value="Unassembled WGS sequence"/>
</dbReference>
<keyword evidence="1" id="KW-1277">Toxin-antitoxin system</keyword>
<comment type="caution">
    <text evidence="3">The sequence shown here is derived from an EMBL/GenBank/DDBJ whole genome shotgun (WGS) entry which is preliminary data.</text>
</comment>
<dbReference type="RefSeq" id="WP_172607330.1">
    <property type="nucleotide sequence ID" value="NZ_CAAAHN010000004.1"/>
</dbReference>
<dbReference type="GO" id="GO:0016787">
    <property type="term" value="F:hydrolase activity"/>
    <property type="evidence" value="ECO:0007669"/>
    <property type="project" value="UniProtKB-KW"/>
</dbReference>
<dbReference type="GO" id="GO:0006402">
    <property type="term" value="P:mRNA catabolic process"/>
    <property type="evidence" value="ECO:0007669"/>
    <property type="project" value="TreeGrafter"/>
</dbReference>
<proteinExistence type="predicted"/>
<evidence type="ECO:0000313" key="3">
    <source>
        <dbReference type="EMBL" id="KTD03822.1"/>
    </source>
</evidence>
<dbReference type="NCBIfam" id="TIGR02385">
    <property type="entry name" value="RelE_StbE"/>
    <property type="match status" value="1"/>
</dbReference>
<sequence length="59" mass="7020">MTLLIDEKNLPAEYKDHPLKGNWAHHRDSHIEPDWLLIYKIDGKDIYFVRTGTHADLFM</sequence>
<name>A0A0W0U6Y6_9GAMM</name>
<dbReference type="PANTHER" id="PTHR40588">
    <property type="entry name" value="MRNA INTERFERASE TOXIN YAFQ"/>
    <property type="match status" value="1"/>
</dbReference>
<evidence type="ECO:0000256" key="2">
    <source>
        <dbReference type="PIRSR" id="PIRSR006156-1"/>
    </source>
</evidence>
<dbReference type="PANTHER" id="PTHR40588:SF1">
    <property type="entry name" value="MRNA INTERFERASE TOXIN YAFQ"/>
    <property type="match status" value="1"/>
</dbReference>
<dbReference type="InterPro" id="IPR004386">
    <property type="entry name" value="Toxin_YafQ-like"/>
</dbReference>
<gene>
    <name evidence="3" type="primary">yafQ</name>
    <name evidence="3" type="ORF">Lgee_0479</name>
</gene>
<organism evidence="3 4">
    <name type="scientific">Legionella geestiana</name>
    <dbReference type="NCBI Taxonomy" id="45065"/>
    <lineage>
        <taxon>Bacteria</taxon>
        <taxon>Pseudomonadati</taxon>
        <taxon>Pseudomonadota</taxon>
        <taxon>Gammaproteobacteria</taxon>
        <taxon>Legionellales</taxon>
        <taxon>Legionellaceae</taxon>
        <taxon>Legionella</taxon>
    </lineage>
</organism>
<reference evidence="3 4" key="1">
    <citation type="submission" date="2015-11" db="EMBL/GenBank/DDBJ databases">
        <title>Genomic analysis of 38 Legionella species identifies large and diverse effector repertoires.</title>
        <authorList>
            <person name="Burstein D."/>
            <person name="Amaro F."/>
            <person name="Zusman T."/>
            <person name="Lifshitz Z."/>
            <person name="Cohen O."/>
            <person name="Gilbert J.A."/>
            <person name="Pupko T."/>
            <person name="Shuman H.A."/>
            <person name="Segal G."/>
        </authorList>
    </citation>
    <scope>NUCLEOTIDE SEQUENCE [LARGE SCALE GENOMIC DNA]</scope>
    <source>
        <strain evidence="3 4">ATCC 49504</strain>
    </source>
</reference>
<dbReference type="GO" id="GO:0006415">
    <property type="term" value="P:translational termination"/>
    <property type="evidence" value="ECO:0007669"/>
    <property type="project" value="TreeGrafter"/>
</dbReference>
<keyword evidence="3" id="KW-0378">Hydrolase</keyword>
<protein>
    <submittedName>
        <fullName evidence="3">mRNA interferase YafQ</fullName>
        <ecNumber evidence="3">3.1.-.-</ecNumber>
    </submittedName>
</protein>
<dbReference type="Gene3D" id="3.30.2310.20">
    <property type="entry name" value="RelE-like"/>
    <property type="match status" value="1"/>
</dbReference>
<evidence type="ECO:0000256" key="1">
    <source>
        <dbReference type="ARBA" id="ARBA00022649"/>
    </source>
</evidence>
<dbReference type="PATRIC" id="fig|45065.4.peg.512"/>
<dbReference type="GO" id="GO:0004521">
    <property type="term" value="F:RNA endonuclease activity"/>
    <property type="evidence" value="ECO:0007669"/>
    <property type="project" value="TreeGrafter"/>
</dbReference>
<accession>A0A0W0U6Y6</accession>
<dbReference type="STRING" id="45065.Lgee_0479"/>
<dbReference type="EMBL" id="LNYC01000009">
    <property type="protein sequence ID" value="KTD03822.1"/>
    <property type="molecule type" value="Genomic_DNA"/>
</dbReference>
<dbReference type="PIRSF" id="PIRSF006156">
    <property type="entry name" value="YafQ"/>
    <property type="match status" value="1"/>
</dbReference>
<dbReference type="InterPro" id="IPR035093">
    <property type="entry name" value="RelE/ParE_toxin_dom_sf"/>
</dbReference>